<name>A0ABR3UYT7_9PLEO</name>
<feature type="compositionally biased region" description="Polar residues" evidence="1">
    <location>
        <begin position="183"/>
        <end position="193"/>
    </location>
</feature>
<accession>A0ABR3UYT7</accession>
<dbReference type="RefSeq" id="XP_069311155.1">
    <property type="nucleotide sequence ID" value="XM_069448262.1"/>
</dbReference>
<sequence>MDALRSVAGWDSIKSKRLRFMRYWVQKTMGYPELLRASDLGIELKRLRVQWKQEQHRQLHSHSRKRTQKTSNPTSGPRSSNAIEGVQRPPVGRSAASSASLQRSEQRATPELFDPKLGPNPRPPDVKSQSPLKALGFRLEMPSMRRRTYTIPEDQQDIHPALREQPPSILVRAPTDASEQPKRPSSSVESFQTLRPEDSMSVVNPCPALIPPSLNFNRRPLQTSQSMKNDLSSAAVINPAPSTISRASAKTHAPSAATTHTIASYYGGPSARADYVDPLDNPIYNHIETQEERLEKYRRLLDTHPDSDPFAEYEDDAVTLPTPKRQSIYSAFGDDAFDDGRFDTIDEELAADEIENWEKEEPDEEDEVFDEKKYG</sequence>
<feature type="compositionally biased region" description="Polar residues" evidence="1">
    <location>
        <begin position="69"/>
        <end position="82"/>
    </location>
</feature>
<gene>
    <name evidence="2" type="ORF">ACET3X_000913</name>
</gene>
<dbReference type="EMBL" id="JBHGVX010000001">
    <property type="protein sequence ID" value="KAL1800571.1"/>
    <property type="molecule type" value="Genomic_DNA"/>
</dbReference>
<evidence type="ECO:0000313" key="3">
    <source>
        <dbReference type="Proteomes" id="UP001578633"/>
    </source>
</evidence>
<feature type="region of interest" description="Disordered" evidence="1">
    <location>
        <begin position="174"/>
        <end position="199"/>
    </location>
</feature>
<dbReference type="GeneID" id="96081235"/>
<organism evidence="2 3">
    <name type="scientific">Alternaria dauci</name>
    <dbReference type="NCBI Taxonomy" id="48095"/>
    <lineage>
        <taxon>Eukaryota</taxon>
        <taxon>Fungi</taxon>
        <taxon>Dikarya</taxon>
        <taxon>Ascomycota</taxon>
        <taxon>Pezizomycotina</taxon>
        <taxon>Dothideomycetes</taxon>
        <taxon>Pleosporomycetidae</taxon>
        <taxon>Pleosporales</taxon>
        <taxon>Pleosporineae</taxon>
        <taxon>Pleosporaceae</taxon>
        <taxon>Alternaria</taxon>
        <taxon>Alternaria sect. Porri</taxon>
    </lineage>
</organism>
<feature type="compositionally biased region" description="Basic residues" evidence="1">
    <location>
        <begin position="58"/>
        <end position="68"/>
    </location>
</feature>
<evidence type="ECO:0000313" key="2">
    <source>
        <dbReference type="EMBL" id="KAL1800571.1"/>
    </source>
</evidence>
<feature type="region of interest" description="Disordered" evidence="1">
    <location>
        <begin position="54"/>
        <end position="137"/>
    </location>
</feature>
<protein>
    <submittedName>
        <fullName evidence="2">Uncharacterized protein</fullName>
    </submittedName>
</protein>
<comment type="caution">
    <text evidence="2">The sequence shown here is derived from an EMBL/GenBank/DDBJ whole genome shotgun (WGS) entry which is preliminary data.</text>
</comment>
<feature type="region of interest" description="Disordered" evidence="1">
    <location>
        <begin position="352"/>
        <end position="375"/>
    </location>
</feature>
<reference evidence="2 3" key="1">
    <citation type="submission" date="2024-09" db="EMBL/GenBank/DDBJ databases">
        <title>T2T genomes of carrot and Alternaria dauci and their utility for understanding host-pathogen interaction during carrot leaf blight disease.</title>
        <authorList>
            <person name="Liu W."/>
            <person name="Xu S."/>
            <person name="Ou C."/>
            <person name="Liu X."/>
            <person name="Zhuang F."/>
            <person name="Deng X.W."/>
        </authorList>
    </citation>
    <scope>NUCLEOTIDE SEQUENCE [LARGE SCALE GENOMIC DNA]</scope>
    <source>
        <strain evidence="2 3">A2016</strain>
    </source>
</reference>
<feature type="compositionally biased region" description="Acidic residues" evidence="1">
    <location>
        <begin position="352"/>
        <end position="369"/>
    </location>
</feature>
<proteinExistence type="predicted"/>
<dbReference type="Proteomes" id="UP001578633">
    <property type="component" value="Chromosome 1"/>
</dbReference>
<evidence type="ECO:0000256" key="1">
    <source>
        <dbReference type="SAM" id="MobiDB-lite"/>
    </source>
</evidence>
<keyword evidence="3" id="KW-1185">Reference proteome</keyword>